<keyword evidence="5" id="KW-0479">Metal-binding</keyword>
<dbReference type="PANTHER" id="PTHR23407:SF1">
    <property type="entry name" value="5-FORMYLTETRAHYDROFOLATE CYCLO-LIGASE"/>
    <property type="match status" value="1"/>
</dbReference>
<dbReference type="Proteomes" id="UP000438914">
    <property type="component" value="Unassembled WGS sequence"/>
</dbReference>
<gene>
    <name evidence="6" type="ORF">FYJ73_14815</name>
</gene>
<dbReference type="GO" id="GO:0046872">
    <property type="term" value="F:metal ion binding"/>
    <property type="evidence" value="ECO:0007669"/>
    <property type="project" value="UniProtKB-KW"/>
</dbReference>
<dbReference type="InterPro" id="IPR037171">
    <property type="entry name" value="NagB/RpiA_transferase-like"/>
</dbReference>
<accession>A0A7K0KJ26</accession>
<dbReference type="RefSeq" id="WP_154535520.1">
    <property type="nucleotide sequence ID" value="NZ_VUNG01000062.1"/>
</dbReference>
<dbReference type="EMBL" id="VUNG01000062">
    <property type="protein sequence ID" value="MST85921.1"/>
    <property type="molecule type" value="Genomic_DNA"/>
</dbReference>
<reference evidence="6 7" key="1">
    <citation type="submission" date="2019-08" db="EMBL/GenBank/DDBJ databases">
        <title>In-depth cultivation of the pig gut microbiome towards novel bacterial diversity and tailored functional studies.</title>
        <authorList>
            <person name="Wylensek D."/>
            <person name="Hitch T.C.A."/>
            <person name="Clavel T."/>
        </authorList>
    </citation>
    <scope>NUCLEOTIDE SEQUENCE [LARGE SCALE GENOMIC DNA]</scope>
    <source>
        <strain evidence="6 7">LKV-178-WT-2A</strain>
    </source>
</reference>
<dbReference type="SUPFAM" id="SSF100950">
    <property type="entry name" value="NagB/RpiA/CoA transferase-like"/>
    <property type="match status" value="1"/>
</dbReference>
<feature type="binding site" evidence="4">
    <location>
        <begin position="135"/>
        <end position="143"/>
    </location>
    <ligand>
        <name>ATP</name>
        <dbReference type="ChEBI" id="CHEBI:30616"/>
    </ligand>
</feature>
<dbReference type="Pfam" id="PF01812">
    <property type="entry name" value="5-FTHF_cyc-lig"/>
    <property type="match status" value="1"/>
</dbReference>
<dbReference type="InterPro" id="IPR002698">
    <property type="entry name" value="FTHF_cligase"/>
</dbReference>
<evidence type="ECO:0000256" key="1">
    <source>
        <dbReference type="ARBA" id="ARBA00010638"/>
    </source>
</evidence>
<evidence type="ECO:0000256" key="3">
    <source>
        <dbReference type="ARBA" id="ARBA00022840"/>
    </source>
</evidence>
<feature type="binding site" evidence="4">
    <location>
        <position position="59"/>
    </location>
    <ligand>
        <name>substrate</name>
    </ligand>
</feature>
<organism evidence="6 7">
    <name type="scientific">Hallella mizrahii</name>
    <dbReference type="NCBI Taxonomy" id="2606637"/>
    <lineage>
        <taxon>Bacteria</taxon>
        <taxon>Pseudomonadati</taxon>
        <taxon>Bacteroidota</taxon>
        <taxon>Bacteroidia</taxon>
        <taxon>Bacteroidales</taxon>
        <taxon>Prevotellaceae</taxon>
        <taxon>Hallella</taxon>
    </lineage>
</organism>
<name>A0A7K0KJ26_9BACT</name>
<dbReference type="GO" id="GO:0030272">
    <property type="term" value="F:5-formyltetrahydrofolate cyclo-ligase activity"/>
    <property type="evidence" value="ECO:0007669"/>
    <property type="project" value="UniProtKB-EC"/>
</dbReference>
<comment type="similarity">
    <text evidence="1 5">Belongs to the 5-formyltetrahydrofolate cyclo-ligase family.</text>
</comment>
<evidence type="ECO:0000256" key="5">
    <source>
        <dbReference type="RuleBase" id="RU361279"/>
    </source>
</evidence>
<dbReference type="Gene3D" id="3.40.50.10420">
    <property type="entry name" value="NagB/RpiA/CoA transferase-like"/>
    <property type="match status" value="1"/>
</dbReference>
<dbReference type="EC" id="6.3.3.2" evidence="5"/>
<feature type="binding site" evidence="4">
    <location>
        <begin position="8"/>
        <end position="12"/>
    </location>
    <ligand>
        <name>ATP</name>
        <dbReference type="ChEBI" id="CHEBI:30616"/>
    </ligand>
</feature>
<evidence type="ECO:0000256" key="4">
    <source>
        <dbReference type="PIRSR" id="PIRSR006806-1"/>
    </source>
</evidence>
<protein>
    <recommendedName>
        <fullName evidence="5">5-formyltetrahydrofolate cyclo-ligase</fullName>
        <ecNumber evidence="5">6.3.3.2</ecNumber>
    </recommendedName>
</protein>
<dbReference type="GO" id="GO:0035999">
    <property type="term" value="P:tetrahydrofolate interconversion"/>
    <property type="evidence" value="ECO:0007669"/>
    <property type="project" value="TreeGrafter"/>
</dbReference>
<dbReference type="GO" id="GO:0005524">
    <property type="term" value="F:ATP binding"/>
    <property type="evidence" value="ECO:0007669"/>
    <property type="project" value="UniProtKB-KW"/>
</dbReference>
<keyword evidence="3 4" id="KW-0067">ATP-binding</keyword>
<dbReference type="InterPro" id="IPR024185">
    <property type="entry name" value="FTHF_cligase-like_sf"/>
</dbReference>
<dbReference type="AlphaFoldDB" id="A0A7K0KJ26"/>
<comment type="cofactor">
    <cofactor evidence="5">
        <name>Mg(2+)</name>
        <dbReference type="ChEBI" id="CHEBI:18420"/>
    </cofactor>
</comment>
<dbReference type="GO" id="GO:0009396">
    <property type="term" value="P:folic acid-containing compound biosynthetic process"/>
    <property type="evidence" value="ECO:0007669"/>
    <property type="project" value="TreeGrafter"/>
</dbReference>
<dbReference type="PANTHER" id="PTHR23407">
    <property type="entry name" value="ATPASE INHIBITOR/5-FORMYLTETRAHYDROFOLATE CYCLO-LIGASE"/>
    <property type="match status" value="1"/>
</dbReference>
<evidence type="ECO:0000313" key="7">
    <source>
        <dbReference type="Proteomes" id="UP000438914"/>
    </source>
</evidence>
<keyword evidence="7" id="KW-1185">Reference proteome</keyword>
<dbReference type="PIRSF" id="PIRSF006806">
    <property type="entry name" value="FTHF_cligase"/>
    <property type="match status" value="1"/>
</dbReference>
<comment type="catalytic activity">
    <reaction evidence="5">
        <text>(6S)-5-formyl-5,6,7,8-tetrahydrofolate + ATP = (6R)-5,10-methenyltetrahydrofolate + ADP + phosphate</text>
        <dbReference type="Rhea" id="RHEA:10488"/>
        <dbReference type="ChEBI" id="CHEBI:30616"/>
        <dbReference type="ChEBI" id="CHEBI:43474"/>
        <dbReference type="ChEBI" id="CHEBI:57455"/>
        <dbReference type="ChEBI" id="CHEBI:57457"/>
        <dbReference type="ChEBI" id="CHEBI:456216"/>
        <dbReference type="EC" id="6.3.3.2"/>
    </reaction>
</comment>
<sequence>MSDIHSLKQQLRQVIRQRKQQYSLEQRQAWSQEIEQALLDHPRLQAARVVMLYYALPDEVDTRQLADTLLKEGKTVILPKCVDKQHIEPRQYTGPDDLAEGIYHLLEPVGKPYDALGSIELIIVPGMSFDSKGHRLGRGRGYYDRFLAQVPQAYKIGVCFDFQRVEQVPVDDNDRVMDEVICNKTL</sequence>
<comment type="caution">
    <text evidence="6">The sequence shown here is derived from an EMBL/GenBank/DDBJ whole genome shotgun (WGS) entry which is preliminary data.</text>
</comment>
<dbReference type="NCBIfam" id="TIGR02727">
    <property type="entry name" value="MTHFS_bact"/>
    <property type="match status" value="1"/>
</dbReference>
<proteinExistence type="inferred from homology"/>
<evidence type="ECO:0000256" key="2">
    <source>
        <dbReference type="ARBA" id="ARBA00022741"/>
    </source>
</evidence>
<evidence type="ECO:0000313" key="6">
    <source>
        <dbReference type="EMBL" id="MST85921.1"/>
    </source>
</evidence>
<keyword evidence="6" id="KW-0436">Ligase</keyword>
<keyword evidence="2 4" id="KW-0547">Nucleotide-binding</keyword>
<keyword evidence="5" id="KW-0460">Magnesium</keyword>